<name>A0ABT8E765_9BACL</name>
<evidence type="ECO:0000259" key="4">
    <source>
        <dbReference type="PROSITE" id="PS50160"/>
    </source>
</evidence>
<dbReference type="PROSITE" id="PS50160">
    <property type="entry name" value="DNA_LIGASE_A3"/>
    <property type="match status" value="1"/>
</dbReference>
<dbReference type="PANTHER" id="PTHR45674:SF4">
    <property type="entry name" value="DNA LIGASE 1"/>
    <property type="match status" value="1"/>
</dbReference>
<dbReference type="InterPro" id="IPR014146">
    <property type="entry name" value="LigD_ligase_dom"/>
</dbReference>
<dbReference type="Proteomes" id="UP001168694">
    <property type="component" value="Unassembled WGS sequence"/>
</dbReference>
<dbReference type="PROSITE" id="PS00333">
    <property type="entry name" value="DNA_LIGASE_A2"/>
    <property type="match status" value="1"/>
</dbReference>
<dbReference type="SUPFAM" id="SSF56091">
    <property type="entry name" value="DNA ligase/mRNA capping enzyme, catalytic domain"/>
    <property type="match status" value="1"/>
</dbReference>
<dbReference type="CDD" id="cd07906">
    <property type="entry name" value="Adenylation_DNA_ligase_LigD_LigC"/>
    <property type="match status" value="1"/>
</dbReference>
<evidence type="ECO:0000313" key="6">
    <source>
        <dbReference type="Proteomes" id="UP001168694"/>
    </source>
</evidence>
<evidence type="ECO:0000256" key="2">
    <source>
        <dbReference type="ARBA" id="ARBA00022598"/>
    </source>
</evidence>
<dbReference type="InterPro" id="IPR012310">
    <property type="entry name" value="DNA_ligase_ATP-dep_cent"/>
</dbReference>
<keyword evidence="2 5" id="KW-0436">Ligase</keyword>
<dbReference type="InterPro" id="IPR050191">
    <property type="entry name" value="ATP-dep_DNA_ligase"/>
</dbReference>
<dbReference type="PANTHER" id="PTHR45674">
    <property type="entry name" value="DNA LIGASE 1/3 FAMILY MEMBER"/>
    <property type="match status" value="1"/>
</dbReference>
<protein>
    <submittedName>
        <fullName evidence="5">Non-homologous end-joining DNA ligase</fullName>
    </submittedName>
</protein>
<gene>
    <name evidence="5" type="primary">ligD</name>
    <name evidence="5" type="ORF">QYF49_12075</name>
</gene>
<comment type="catalytic activity">
    <reaction evidence="3">
        <text>ATP + (deoxyribonucleotide)n-3'-hydroxyl + 5'-phospho-(deoxyribonucleotide)m = (deoxyribonucleotide)n+m + AMP + diphosphate.</text>
        <dbReference type="EC" id="6.5.1.1"/>
    </reaction>
</comment>
<proteinExistence type="inferred from homology"/>
<dbReference type="Pfam" id="PF01068">
    <property type="entry name" value="DNA_ligase_A_M"/>
    <property type="match status" value="1"/>
</dbReference>
<keyword evidence="6" id="KW-1185">Reference proteome</keyword>
<organism evidence="5 6">
    <name type="scientific">Fictibacillus terranigra</name>
    <dbReference type="NCBI Taxonomy" id="3058424"/>
    <lineage>
        <taxon>Bacteria</taxon>
        <taxon>Bacillati</taxon>
        <taxon>Bacillota</taxon>
        <taxon>Bacilli</taxon>
        <taxon>Bacillales</taxon>
        <taxon>Fictibacillaceae</taxon>
        <taxon>Fictibacillus</taxon>
    </lineage>
</organism>
<accession>A0ABT8E765</accession>
<comment type="similarity">
    <text evidence="1">Belongs to the ATP-dependent DNA ligase family.</text>
</comment>
<feature type="domain" description="ATP-dependent DNA ligase family profile" evidence="4">
    <location>
        <begin position="110"/>
        <end position="247"/>
    </location>
</feature>
<dbReference type="NCBIfam" id="TIGR02779">
    <property type="entry name" value="NHEJ_ligase_lig"/>
    <property type="match status" value="1"/>
</dbReference>
<evidence type="ECO:0000313" key="5">
    <source>
        <dbReference type="EMBL" id="MDN4073740.1"/>
    </source>
</evidence>
<dbReference type="InterPro" id="IPR012340">
    <property type="entry name" value="NA-bd_OB-fold"/>
</dbReference>
<comment type="caution">
    <text evidence="5">The sequence shown here is derived from an EMBL/GenBank/DDBJ whole genome shotgun (WGS) entry which is preliminary data.</text>
</comment>
<dbReference type="Gene3D" id="2.40.50.140">
    <property type="entry name" value="Nucleic acid-binding proteins"/>
    <property type="match status" value="1"/>
</dbReference>
<dbReference type="GO" id="GO:0016874">
    <property type="term" value="F:ligase activity"/>
    <property type="evidence" value="ECO:0007669"/>
    <property type="project" value="UniProtKB-KW"/>
</dbReference>
<dbReference type="EMBL" id="JAUHLN010000002">
    <property type="protein sequence ID" value="MDN4073740.1"/>
    <property type="molecule type" value="Genomic_DNA"/>
</dbReference>
<dbReference type="RefSeq" id="WP_290399842.1">
    <property type="nucleotide sequence ID" value="NZ_JAUHLN010000002.1"/>
</dbReference>
<evidence type="ECO:0000256" key="3">
    <source>
        <dbReference type="ARBA" id="ARBA00034003"/>
    </source>
</evidence>
<dbReference type="InterPro" id="IPR016059">
    <property type="entry name" value="DNA_ligase_ATP-dep_CS"/>
</dbReference>
<dbReference type="SUPFAM" id="SSF50249">
    <property type="entry name" value="Nucleic acid-binding proteins"/>
    <property type="match status" value="1"/>
</dbReference>
<sequence length="318" mass="36437">MQLPFKPMLASLASDLPDGHDWIFEIKYDGYRCIALWSESGVQLFSRNGHSFNHSFPEVVNAFMVKTEQMKPFLPLVLDGELCILESPYKASFEALQKRGRLKEGQRIKKAAVDRPSTYLVFDVLSERGVQITEVPLKERKKKLKEIFKTLATAENKAGKPLACIDFHSNGSEYWELAQKQHSEGLIAKRCKSKYIPGVRTDQWVKIKNPKSGVFFITAYDKNNGYFHVGALRDGKTVSAGLFSHGLTPEERSVLIEIIKKNKTGEDRNFIIVTPSICVELQYLELYKDQLRHPRFVAFRLDVRWEDCTWEKAVSSKN</sequence>
<dbReference type="Gene3D" id="3.30.470.30">
    <property type="entry name" value="DNA ligase/mRNA capping enzyme"/>
    <property type="match status" value="1"/>
</dbReference>
<reference evidence="5" key="1">
    <citation type="submission" date="2023-06" db="EMBL/GenBank/DDBJ databases">
        <title>Draft Genome Sequences of Representative Paenibacillus Polymyxa, Bacillus cereus, Fictibacillus sp., and Brevibacillus agri Strains Isolated from Amazonian Dark Earth.</title>
        <authorList>
            <person name="Pellegrinetti T.A."/>
            <person name="Cunha I.C.M."/>
            <person name="Chaves M.G."/>
            <person name="Freitas A.S."/>
            <person name="Silva A.V.R."/>
            <person name="Tsai S.M."/>
            <person name="Mendes L.W."/>
        </authorList>
    </citation>
    <scope>NUCLEOTIDE SEQUENCE</scope>
    <source>
        <strain evidence="5">CENA-BCM004</strain>
    </source>
</reference>
<evidence type="ECO:0000256" key="1">
    <source>
        <dbReference type="ARBA" id="ARBA00007572"/>
    </source>
</evidence>